<feature type="transmembrane region" description="Helical" evidence="6">
    <location>
        <begin position="151"/>
        <end position="169"/>
    </location>
</feature>
<reference evidence="8" key="1">
    <citation type="journal article" date="2011" name="Science">
        <title>The plant cell wall-decomposing machinery underlies the functional diversity of forest fungi.</title>
        <authorList>
            <person name="Eastwood D.C."/>
            <person name="Floudas D."/>
            <person name="Binder M."/>
            <person name="Majcherczyk A."/>
            <person name="Schneider P."/>
            <person name="Aerts A."/>
            <person name="Asiegbu F.O."/>
            <person name="Baker S.E."/>
            <person name="Barry K."/>
            <person name="Bendiksby M."/>
            <person name="Blumentritt M."/>
            <person name="Coutinho P.M."/>
            <person name="Cullen D."/>
            <person name="de Vries R.P."/>
            <person name="Gathman A."/>
            <person name="Goodell B."/>
            <person name="Henrissat B."/>
            <person name="Ihrmark K."/>
            <person name="Kauserud H."/>
            <person name="Kohler A."/>
            <person name="LaButti K."/>
            <person name="Lapidus A."/>
            <person name="Lavin J.L."/>
            <person name="Lee Y.-H."/>
            <person name="Lindquist E."/>
            <person name="Lilly W."/>
            <person name="Lucas S."/>
            <person name="Morin E."/>
            <person name="Murat C."/>
            <person name="Oguiza J.A."/>
            <person name="Park J."/>
            <person name="Pisabarro A.G."/>
            <person name="Riley R."/>
            <person name="Rosling A."/>
            <person name="Salamov A."/>
            <person name="Schmidt O."/>
            <person name="Schmutz J."/>
            <person name="Skrede I."/>
            <person name="Stenlid J."/>
            <person name="Wiebenga A."/>
            <person name="Xie X."/>
            <person name="Kuees U."/>
            <person name="Hibbett D.S."/>
            <person name="Hoffmeister D."/>
            <person name="Hoegberg N."/>
            <person name="Martin F."/>
            <person name="Grigoriev I.V."/>
            <person name="Watkinson S.C."/>
        </authorList>
    </citation>
    <scope>NUCLEOTIDE SEQUENCE [LARGE SCALE GENOMIC DNA]</scope>
    <source>
        <strain evidence="8">S7.9</strain>
    </source>
</reference>
<evidence type="ECO:0000256" key="5">
    <source>
        <dbReference type="SAM" id="MobiDB-lite"/>
    </source>
</evidence>
<dbReference type="Proteomes" id="UP000008064">
    <property type="component" value="Unassembled WGS sequence"/>
</dbReference>
<feature type="transmembrane region" description="Helical" evidence="6">
    <location>
        <begin position="52"/>
        <end position="69"/>
    </location>
</feature>
<evidence type="ECO:0000256" key="1">
    <source>
        <dbReference type="ARBA" id="ARBA00004141"/>
    </source>
</evidence>
<feature type="transmembrane region" description="Helical" evidence="6">
    <location>
        <begin position="518"/>
        <end position="540"/>
    </location>
</feature>
<accession>F8NJF8</accession>
<dbReference type="PANTHER" id="PTHR31794">
    <property type="entry name" value="AUXIN EFFLUX TRANSPORTER FAMILY PROTEIN (EUROFUNG)"/>
    <property type="match status" value="1"/>
</dbReference>
<feature type="compositionally biased region" description="Polar residues" evidence="5">
    <location>
        <begin position="228"/>
        <end position="237"/>
    </location>
</feature>
<evidence type="ECO:0008006" key="9">
    <source>
        <dbReference type="Google" id="ProtNLM"/>
    </source>
</evidence>
<feature type="transmembrane region" description="Helical" evidence="6">
    <location>
        <begin position="363"/>
        <end position="385"/>
    </location>
</feature>
<evidence type="ECO:0000256" key="4">
    <source>
        <dbReference type="ARBA" id="ARBA00023136"/>
    </source>
</evidence>
<dbReference type="EMBL" id="GL945429">
    <property type="protein sequence ID" value="EGO29856.1"/>
    <property type="molecule type" value="Genomic_DNA"/>
</dbReference>
<dbReference type="OrthoDB" id="2499604at2759"/>
<keyword evidence="2 6" id="KW-0812">Transmembrane</keyword>
<dbReference type="AlphaFoldDB" id="F8NJF8"/>
<feature type="transmembrane region" description="Helical" evidence="6">
    <location>
        <begin position="479"/>
        <end position="498"/>
    </location>
</feature>
<dbReference type="KEGG" id="sla:SERLADRAFT_413173"/>
<dbReference type="PANTHER" id="PTHR31794:SF2">
    <property type="entry name" value="AUXIN EFFLUX TRANSPORTER FAMILY PROTEIN (EUROFUNG)"/>
    <property type="match status" value="1"/>
</dbReference>
<dbReference type="InterPro" id="IPR004776">
    <property type="entry name" value="Mem_transp_PIN-like"/>
</dbReference>
<keyword evidence="4 6" id="KW-0472">Membrane</keyword>
<gene>
    <name evidence="7" type="ORF">SERLADRAFT_413173</name>
</gene>
<feature type="transmembrane region" description="Helical" evidence="6">
    <location>
        <begin position="108"/>
        <end position="131"/>
    </location>
</feature>
<name>F8NJF8_SERL9</name>
<comment type="subcellular location">
    <subcellularLocation>
        <location evidence="1">Membrane</location>
        <topology evidence="1">Multi-pass membrane protein</topology>
    </subcellularLocation>
</comment>
<dbReference type="RefSeq" id="XP_007314098.1">
    <property type="nucleotide sequence ID" value="XM_007314036.1"/>
</dbReference>
<feature type="transmembrane region" description="Helical" evidence="6">
    <location>
        <begin position="333"/>
        <end position="351"/>
    </location>
</feature>
<dbReference type="GeneID" id="18813126"/>
<dbReference type="GO" id="GO:0055085">
    <property type="term" value="P:transmembrane transport"/>
    <property type="evidence" value="ECO:0007669"/>
    <property type="project" value="InterPro"/>
</dbReference>
<feature type="transmembrane region" description="Helical" evidence="6">
    <location>
        <begin position="75"/>
        <end position="96"/>
    </location>
</feature>
<evidence type="ECO:0000256" key="6">
    <source>
        <dbReference type="SAM" id="Phobius"/>
    </source>
</evidence>
<protein>
    <recommendedName>
        <fullName evidence="9">Auxin efflux carrier</fullName>
    </recommendedName>
</protein>
<evidence type="ECO:0000313" key="8">
    <source>
        <dbReference type="Proteomes" id="UP000008064"/>
    </source>
</evidence>
<keyword evidence="3 6" id="KW-1133">Transmembrane helix</keyword>
<dbReference type="HOGENOM" id="CLU_026460_0_0_1"/>
<dbReference type="Pfam" id="PF03547">
    <property type="entry name" value="Mem_trans"/>
    <property type="match status" value="1"/>
</dbReference>
<sequence>MAFDTPVLALLLVVFASILEVFLLCLAGYVLAWKGILDKRVQKALNRMNISLFTPSLLFVKVAFFLSPGKLRELWIIPIFWVILNGTSFLISYTLGKLFLVKKSQRSFAMAASMFMNSNSFPTALMQSLVISVPGLKWGEDDNKDIMLGRALTYLVFFSTLGMMLRWSFGVRLLTAADDTPVPNGGHRSSPLLSDSEVIAHPSAEEQQIFSHSSAIQPSTYVDHDNDSLSSGGNTISPERAREDNDLLLPPGNAIIHSFPNSPTRKNRNLSSEALIPPLSSDDINVSDQEDDIIPVYRRHFTQPTSTRMQSIRRRFRHRLSSSWTKINQFMSAPLWASLLSLFVACVPPFQHIMEDHVQPIKGALTSAGNCSIPLTLVVLGAYFYTPPDEARQDRPEGLSTRRSSVSLLSNLQDVFKLKPTIGRRNKTLLSASSAPSDSGETTTVIIAVSSRMIITPLLLLPLMALSSRYDLHNVFEDPVFVVSTVLLIGCPVALTLAQISHAASNDAFERLISRTIFWSYCILAAPAMIVYVVIGLLLAKL</sequence>
<evidence type="ECO:0000256" key="3">
    <source>
        <dbReference type="ARBA" id="ARBA00022989"/>
    </source>
</evidence>
<feature type="transmembrane region" description="Helical" evidence="6">
    <location>
        <begin position="445"/>
        <end position="467"/>
    </location>
</feature>
<evidence type="ECO:0000313" key="7">
    <source>
        <dbReference type="EMBL" id="EGO29856.1"/>
    </source>
</evidence>
<feature type="region of interest" description="Disordered" evidence="5">
    <location>
        <begin position="220"/>
        <end position="244"/>
    </location>
</feature>
<proteinExistence type="predicted"/>
<evidence type="ECO:0000256" key="2">
    <source>
        <dbReference type="ARBA" id="ARBA00022692"/>
    </source>
</evidence>
<organism evidence="8">
    <name type="scientific">Serpula lacrymans var. lacrymans (strain S7.9)</name>
    <name type="common">Dry rot fungus</name>
    <dbReference type="NCBI Taxonomy" id="578457"/>
    <lineage>
        <taxon>Eukaryota</taxon>
        <taxon>Fungi</taxon>
        <taxon>Dikarya</taxon>
        <taxon>Basidiomycota</taxon>
        <taxon>Agaricomycotina</taxon>
        <taxon>Agaricomycetes</taxon>
        <taxon>Agaricomycetidae</taxon>
        <taxon>Boletales</taxon>
        <taxon>Coniophorineae</taxon>
        <taxon>Serpulaceae</taxon>
        <taxon>Serpula</taxon>
    </lineage>
</organism>
<feature type="transmembrane region" description="Helical" evidence="6">
    <location>
        <begin position="6"/>
        <end position="31"/>
    </location>
</feature>
<dbReference type="GO" id="GO:0016020">
    <property type="term" value="C:membrane"/>
    <property type="evidence" value="ECO:0007669"/>
    <property type="project" value="UniProtKB-SubCell"/>
</dbReference>
<dbReference type="GO" id="GO:0005783">
    <property type="term" value="C:endoplasmic reticulum"/>
    <property type="evidence" value="ECO:0007669"/>
    <property type="project" value="TreeGrafter"/>
</dbReference>